<dbReference type="GO" id="GO:0006508">
    <property type="term" value="P:proteolysis"/>
    <property type="evidence" value="ECO:0007669"/>
    <property type="project" value="UniProtKB-KW"/>
</dbReference>
<dbReference type="EMBL" id="JANQDX010000018">
    <property type="protein sequence ID" value="KAL0905397.1"/>
    <property type="molecule type" value="Genomic_DNA"/>
</dbReference>
<dbReference type="GO" id="GO:0004843">
    <property type="term" value="F:cysteine-type deubiquitinase activity"/>
    <property type="evidence" value="ECO:0007669"/>
    <property type="project" value="UniProtKB-EC"/>
</dbReference>
<dbReference type="InterPro" id="IPR042467">
    <property type="entry name" value="Peptidase_C65_otubain_sub2"/>
</dbReference>
<evidence type="ECO:0000256" key="5">
    <source>
        <dbReference type="ARBA" id="ARBA00022801"/>
    </source>
</evidence>
<proteinExistence type="predicted"/>
<keyword evidence="7" id="KW-0472">Membrane</keyword>
<organism evidence="9 10">
    <name type="scientific">Dendrobium thyrsiflorum</name>
    <name type="common">Pinecone-like raceme dendrobium</name>
    <name type="synonym">Orchid</name>
    <dbReference type="NCBI Taxonomy" id="117978"/>
    <lineage>
        <taxon>Eukaryota</taxon>
        <taxon>Viridiplantae</taxon>
        <taxon>Streptophyta</taxon>
        <taxon>Embryophyta</taxon>
        <taxon>Tracheophyta</taxon>
        <taxon>Spermatophyta</taxon>
        <taxon>Magnoliopsida</taxon>
        <taxon>Liliopsida</taxon>
        <taxon>Asparagales</taxon>
        <taxon>Orchidaceae</taxon>
        <taxon>Epidendroideae</taxon>
        <taxon>Malaxideae</taxon>
        <taxon>Dendrobiinae</taxon>
        <taxon>Dendrobium</taxon>
    </lineage>
</organism>
<gene>
    <name evidence="9" type="ORF">M5K25_023814</name>
</gene>
<dbReference type="PROSITE" id="PS50802">
    <property type="entry name" value="OTU"/>
    <property type="match status" value="1"/>
</dbReference>
<evidence type="ECO:0000256" key="2">
    <source>
        <dbReference type="ARBA" id="ARBA00012759"/>
    </source>
</evidence>
<evidence type="ECO:0000256" key="1">
    <source>
        <dbReference type="ARBA" id="ARBA00000707"/>
    </source>
</evidence>
<feature type="domain" description="OTU" evidence="8">
    <location>
        <begin position="162"/>
        <end position="347"/>
    </location>
</feature>
<dbReference type="InterPro" id="IPR038765">
    <property type="entry name" value="Papain-like_cys_pep_sf"/>
</dbReference>
<evidence type="ECO:0000256" key="3">
    <source>
        <dbReference type="ARBA" id="ARBA00022670"/>
    </source>
</evidence>
<dbReference type="InterPro" id="IPR019400">
    <property type="entry name" value="Peptidase_C65_otubain"/>
</dbReference>
<keyword evidence="4" id="KW-0833">Ubl conjugation pathway</keyword>
<keyword evidence="6" id="KW-0788">Thiol protease</keyword>
<evidence type="ECO:0000259" key="8">
    <source>
        <dbReference type="PROSITE" id="PS50802"/>
    </source>
</evidence>
<dbReference type="Gene3D" id="3.30.200.60">
    <property type="entry name" value="Peptidase C65 Otubain, subdomain 1"/>
    <property type="match status" value="1"/>
</dbReference>
<keyword evidence="7" id="KW-1133">Transmembrane helix</keyword>
<dbReference type="AlphaFoldDB" id="A0ABD0U0N1"/>
<dbReference type="EC" id="3.4.19.12" evidence="2"/>
<sequence>MEEDNEKGLLWWLIDARAWSKEEEDLVISREREEVGFAFHLLFSSLLRSRCRDCTRRLFGSFVAVRLRSFDDFPFLSDRKLRHFDRKQNRKLAVCEGVGNGEERRRKDKRHFAHIRACLLISEKLVQKRFWRACREPLLNLEQDVTSHLVLKKIKELHEKYASFRRVRGDGNCFFRAFKFAYLEHILLMNDMGEANRILAKVEEFKYRILLDHMAPSETLISDYDAFCNIVTLVSSSSENRISHAVLLQWSKDEDGYSDPAIRFLRMVTSNEICKRQNHFEQSIQGLLCDDAMTVQKFCEIEVEPMDKDVDNVQIIAFVDALGVPIRIEYVQDSKHKLNHYDFGIEASALEEPYITLLYRPGHYDILYTKEYHVPVEVVLKDSEIPKKEPRTIAKELTKDYDGPTHFGCKDYQTEWTLPELIPQISELASKRKKKYAQKVGPILAILLTTIFFEAYNNYNLLVFNKTF</sequence>
<comment type="caution">
    <text evidence="9">The sequence shown here is derived from an EMBL/GenBank/DDBJ whole genome shotgun (WGS) entry which is preliminary data.</text>
</comment>
<accession>A0ABD0U0N1</accession>
<dbReference type="Proteomes" id="UP001552299">
    <property type="component" value="Unassembled WGS sequence"/>
</dbReference>
<keyword evidence="7" id="KW-0812">Transmembrane</keyword>
<dbReference type="InterPro" id="IPR003323">
    <property type="entry name" value="OTU_dom"/>
</dbReference>
<dbReference type="PANTHER" id="PTHR12931:SF17">
    <property type="entry name" value="OS02G0521500 PROTEIN"/>
    <property type="match status" value="1"/>
</dbReference>
<dbReference type="SUPFAM" id="SSF54001">
    <property type="entry name" value="Cysteine proteinases"/>
    <property type="match status" value="1"/>
</dbReference>
<evidence type="ECO:0000256" key="6">
    <source>
        <dbReference type="ARBA" id="ARBA00022807"/>
    </source>
</evidence>
<evidence type="ECO:0000256" key="4">
    <source>
        <dbReference type="ARBA" id="ARBA00022786"/>
    </source>
</evidence>
<feature type="transmembrane region" description="Helical" evidence="7">
    <location>
        <begin position="440"/>
        <end position="459"/>
    </location>
</feature>
<name>A0ABD0U0N1_DENTH</name>
<evidence type="ECO:0000256" key="7">
    <source>
        <dbReference type="SAM" id="Phobius"/>
    </source>
</evidence>
<comment type="catalytic activity">
    <reaction evidence="1">
        <text>Thiol-dependent hydrolysis of ester, thioester, amide, peptide and isopeptide bonds formed by the C-terminal Gly of ubiquitin (a 76-residue protein attached to proteins as an intracellular targeting signal).</text>
        <dbReference type="EC" id="3.4.19.12"/>
    </reaction>
</comment>
<dbReference type="PANTHER" id="PTHR12931">
    <property type="entry name" value="UBIQUITIN THIOLESTERASE PROTEIN OTUB"/>
    <property type="match status" value="1"/>
</dbReference>
<keyword evidence="10" id="KW-1185">Reference proteome</keyword>
<keyword evidence="5" id="KW-0378">Hydrolase</keyword>
<reference evidence="9 10" key="1">
    <citation type="journal article" date="2024" name="Plant Biotechnol. J.">
        <title>Dendrobium thyrsiflorum genome and its molecular insights into genes involved in important horticultural traits.</title>
        <authorList>
            <person name="Chen B."/>
            <person name="Wang J.Y."/>
            <person name="Zheng P.J."/>
            <person name="Li K.L."/>
            <person name="Liang Y.M."/>
            <person name="Chen X.F."/>
            <person name="Zhang C."/>
            <person name="Zhao X."/>
            <person name="He X."/>
            <person name="Zhang G.Q."/>
            <person name="Liu Z.J."/>
            <person name="Xu Q."/>
        </authorList>
    </citation>
    <scope>NUCLEOTIDE SEQUENCE [LARGE SCALE GENOMIC DNA]</scope>
    <source>
        <strain evidence="9">GZMU011</strain>
    </source>
</reference>
<dbReference type="Pfam" id="PF10275">
    <property type="entry name" value="Peptidase_C65"/>
    <property type="match status" value="1"/>
</dbReference>
<dbReference type="CDD" id="cd22749">
    <property type="entry name" value="Otubain_C65"/>
    <property type="match status" value="1"/>
</dbReference>
<evidence type="ECO:0000313" key="10">
    <source>
        <dbReference type="Proteomes" id="UP001552299"/>
    </source>
</evidence>
<evidence type="ECO:0000313" key="9">
    <source>
        <dbReference type="EMBL" id="KAL0905397.1"/>
    </source>
</evidence>
<dbReference type="Gene3D" id="1.20.1300.20">
    <property type="entry name" value="Peptidase C65 Otubain, subdomain 2"/>
    <property type="match status" value="1"/>
</dbReference>
<protein>
    <recommendedName>
        <fullName evidence="2">ubiquitinyl hydrolase 1</fullName>
        <ecNumber evidence="2">3.4.19.12</ecNumber>
    </recommendedName>
</protein>
<keyword evidence="3" id="KW-0645">Protease</keyword>
<dbReference type="InterPro" id="IPR042468">
    <property type="entry name" value="Peptidase_C65_otubain_sub1"/>
</dbReference>